<feature type="transmembrane region" description="Helical" evidence="1">
    <location>
        <begin position="65"/>
        <end position="85"/>
    </location>
</feature>
<evidence type="ECO:0000313" key="3">
    <source>
        <dbReference type="Proteomes" id="UP000507979"/>
    </source>
</evidence>
<keyword evidence="3" id="KW-1185">Reference proteome</keyword>
<gene>
    <name evidence="2" type="ORF">LMG26845_01506</name>
</gene>
<evidence type="ECO:0000313" key="2">
    <source>
        <dbReference type="EMBL" id="CAB3634325.1"/>
    </source>
</evidence>
<dbReference type="PANTHER" id="PTHR37314:SF5">
    <property type="entry name" value="SLR0142 PROTEIN"/>
    <property type="match status" value="1"/>
</dbReference>
<sequence length="235" mass="24106">MSTPAAPSASPPAAPADERLPLLLSLNGGYVDTLGFIALHGLFSAHVTGNFVTIGYALGNGASGAWTKLAALPVFCLGVFLARLYGQARRDAGKPAFMRLLTVKTLLLCVAAALAVTLGPFPMGDSWGLFATGMTLVLAMSIQNAVHRVHLGAAPPSTLMTGTTTQIMLDLADTVRGEADAAAGRRMRRMGRAVLAFAIGCGAAALLHVGIGLWAFALPPLVSLAGQALARAYPG</sequence>
<feature type="transmembrane region" description="Helical" evidence="1">
    <location>
        <begin position="127"/>
        <end position="146"/>
    </location>
</feature>
<evidence type="ECO:0000256" key="1">
    <source>
        <dbReference type="SAM" id="Phobius"/>
    </source>
</evidence>
<evidence type="ECO:0008006" key="4">
    <source>
        <dbReference type="Google" id="ProtNLM"/>
    </source>
</evidence>
<dbReference type="AlphaFoldDB" id="A0A6J5A4V3"/>
<dbReference type="Pfam" id="PF06912">
    <property type="entry name" value="DUF1275"/>
    <property type="match status" value="1"/>
</dbReference>
<dbReference type="PANTHER" id="PTHR37314">
    <property type="entry name" value="SLR0142 PROTEIN"/>
    <property type="match status" value="1"/>
</dbReference>
<protein>
    <recommendedName>
        <fullName evidence="4">DUF1275 domain-containing protein</fullName>
    </recommendedName>
</protein>
<dbReference type="Proteomes" id="UP000507979">
    <property type="component" value="Unassembled WGS sequence"/>
</dbReference>
<dbReference type="RefSeq" id="WP_054432086.1">
    <property type="nucleotide sequence ID" value="NZ_CADIJR010000009.1"/>
</dbReference>
<name>A0A6J5A4V3_9BURK</name>
<dbReference type="InterPro" id="IPR010699">
    <property type="entry name" value="DUF1275"/>
</dbReference>
<keyword evidence="1" id="KW-1133">Transmembrane helix</keyword>
<reference evidence="2 3" key="1">
    <citation type="submission" date="2020-04" db="EMBL/GenBank/DDBJ databases">
        <authorList>
            <person name="De Canck E."/>
        </authorList>
    </citation>
    <scope>NUCLEOTIDE SEQUENCE [LARGE SCALE GENOMIC DNA]</scope>
    <source>
        <strain evidence="2 3">LMG 26845</strain>
    </source>
</reference>
<dbReference type="GeneID" id="92897352"/>
<organism evidence="2 3">
    <name type="scientific">Achromobacter insuavis</name>
    <dbReference type="NCBI Taxonomy" id="1287735"/>
    <lineage>
        <taxon>Bacteria</taxon>
        <taxon>Pseudomonadati</taxon>
        <taxon>Pseudomonadota</taxon>
        <taxon>Betaproteobacteria</taxon>
        <taxon>Burkholderiales</taxon>
        <taxon>Alcaligenaceae</taxon>
        <taxon>Achromobacter</taxon>
    </lineage>
</organism>
<feature type="transmembrane region" description="Helical" evidence="1">
    <location>
        <begin position="194"/>
        <end position="217"/>
    </location>
</feature>
<keyword evidence="1" id="KW-0472">Membrane</keyword>
<feature type="transmembrane region" description="Helical" evidence="1">
    <location>
        <begin position="97"/>
        <end position="121"/>
    </location>
</feature>
<accession>A0A6J5A4V3</accession>
<proteinExistence type="predicted"/>
<keyword evidence="1" id="KW-0812">Transmembrane</keyword>
<dbReference type="EMBL" id="CADIJR010000009">
    <property type="protein sequence ID" value="CAB3634325.1"/>
    <property type="molecule type" value="Genomic_DNA"/>
</dbReference>